<gene>
    <name evidence="2" type="ORF">LIER_35916</name>
</gene>
<evidence type="ECO:0000313" key="3">
    <source>
        <dbReference type="Proteomes" id="UP001454036"/>
    </source>
</evidence>
<dbReference type="EMBL" id="BAABME010016080">
    <property type="protein sequence ID" value="GAA0144360.1"/>
    <property type="molecule type" value="Genomic_DNA"/>
</dbReference>
<keyword evidence="3" id="KW-1185">Reference proteome</keyword>
<comment type="caution">
    <text evidence="2">The sequence shown here is derived from an EMBL/GenBank/DDBJ whole genome shotgun (WGS) entry which is preliminary data.</text>
</comment>
<name>A0AAV3NYF4_LITER</name>
<feature type="region of interest" description="Disordered" evidence="1">
    <location>
        <begin position="31"/>
        <end position="81"/>
    </location>
</feature>
<accession>A0AAV3NYF4</accession>
<evidence type="ECO:0000313" key="2">
    <source>
        <dbReference type="EMBL" id="GAA0144360.1"/>
    </source>
</evidence>
<proteinExistence type="predicted"/>
<dbReference type="Proteomes" id="UP001454036">
    <property type="component" value="Unassembled WGS sequence"/>
</dbReference>
<dbReference type="AlphaFoldDB" id="A0AAV3NYF4"/>
<protein>
    <submittedName>
        <fullName evidence="2">Uncharacterized protein</fullName>
    </submittedName>
</protein>
<organism evidence="2 3">
    <name type="scientific">Lithospermum erythrorhizon</name>
    <name type="common">Purple gromwell</name>
    <name type="synonym">Lithospermum officinale var. erythrorhizon</name>
    <dbReference type="NCBI Taxonomy" id="34254"/>
    <lineage>
        <taxon>Eukaryota</taxon>
        <taxon>Viridiplantae</taxon>
        <taxon>Streptophyta</taxon>
        <taxon>Embryophyta</taxon>
        <taxon>Tracheophyta</taxon>
        <taxon>Spermatophyta</taxon>
        <taxon>Magnoliopsida</taxon>
        <taxon>eudicotyledons</taxon>
        <taxon>Gunneridae</taxon>
        <taxon>Pentapetalae</taxon>
        <taxon>asterids</taxon>
        <taxon>lamiids</taxon>
        <taxon>Boraginales</taxon>
        <taxon>Boraginaceae</taxon>
        <taxon>Boraginoideae</taxon>
        <taxon>Lithospermeae</taxon>
        <taxon>Lithospermum</taxon>
    </lineage>
</organism>
<sequence>MVVRALRGSRYILVQAPKDKHSQLERQVALGKEQGCSVGNGRPHSGRSRRTAKNHELGDQGRRHHPLPHPKERMAPSAQPLPTWLTLPKWSSSPSMVRIPSQVASRTCTWH</sequence>
<evidence type="ECO:0000256" key="1">
    <source>
        <dbReference type="SAM" id="MobiDB-lite"/>
    </source>
</evidence>
<reference evidence="2 3" key="1">
    <citation type="submission" date="2024-01" db="EMBL/GenBank/DDBJ databases">
        <title>The complete chloroplast genome sequence of Lithospermum erythrorhizon: insights into the phylogenetic relationship among Boraginaceae species and the maternal lineages of purple gromwells.</title>
        <authorList>
            <person name="Okada T."/>
            <person name="Watanabe K."/>
        </authorList>
    </citation>
    <scope>NUCLEOTIDE SEQUENCE [LARGE SCALE GENOMIC DNA]</scope>
</reference>